<dbReference type="Proteomes" id="UP000828390">
    <property type="component" value="Unassembled WGS sequence"/>
</dbReference>
<organism evidence="1 2">
    <name type="scientific">Dreissena polymorpha</name>
    <name type="common">Zebra mussel</name>
    <name type="synonym">Mytilus polymorpha</name>
    <dbReference type="NCBI Taxonomy" id="45954"/>
    <lineage>
        <taxon>Eukaryota</taxon>
        <taxon>Metazoa</taxon>
        <taxon>Spiralia</taxon>
        <taxon>Lophotrochozoa</taxon>
        <taxon>Mollusca</taxon>
        <taxon>Bivalvia</taxon>
        <taxon>Autobranchia</taxon>
        <taxon>Heteroconchia</taxon>
        <taxon>Euheterodonta</taxon>
        <taxon>Imparidentia</taxon>
        <taxon>Neoheterodontei</taxon>
        <taxon>Myida</taxon>
        <taxon>Dreissenoidea</taxon>
        <taxon>Dreissenidae</taxon>
        <taxon>Dreissena</taxon>
    </lineage>
</organism>
<sequence length="73" mass="8571">MNFVGYCVFSTNDTQLRDTVHFMEPCTMDTTEVRSQVRSRAEKMKTSQPQRDMNSGQLFKTIMANLEREFQNL</sequence>
<dbReference type="AlphaFoldDB" id="A0A9D4L6R2"/>
<evidence type="ECO:0000313" key="2">
    <source>
        <dbReference type="Proteomes" id="UP000828390"/>
    </source>
</evidence>
<reference evidence="1" key="2">
    <citation type="submission" date="2020-11" db="EMBL/GenBank/DDBJ databases">
        <authorList>
            <person name="McCartney M.A."/>
            <person name="Auch B."/>
            <person name="Kono T."/>
            <person name="Mallez S."/>
            <person name="Becker A."/>
            <person name="Gohl D.M."/>
            <person name="Silverstein K.A.T."/>
            <person name="Koren S."/>
            <person name="Bechman K.B."/>
            <person name="Herman A."/>
            <person name="Abrahante J.E."/>
            <person name="Garbe J."/>
        </authorList>
    </citation>
    <scope>NUCLEOTIDE SEQUENCE</scope>
    <source>
        <strain evidence="1">Duluth1</strain>
        <tissue evidence="1">Whole animal</tissue>
    </source>
</reference>
<proteinExistence type="predicted"/>
<dbReference type="EMBL" id="JAIWYP010000003">
    <property type="protein sequence ID" value="KAH3852591.1"/>
    <property type="molecule type" value="Genomic_DNA"/>
</dbReference>
<evidence type="ECO:0000313" key="1">
    <source>
        <dbReference type="EMBL" id="KAH3852591.1"/>
    </source>
</evidence>
<keyword evidence="2" id="KW-1185">Reference proteome</keyword>
<gene>
    <name evidence="1" type="ORF">DPMN_095103</name>
</gene>
<reference evidence="1" key="1">
    <citation type="journal article" date="2019" name="bioRxiv">
        <title>The Genome of the Zebra Mussel, Dreissena polymorpha: A Resource for Invasive Species Research.</title>
        <authorList>
            <person name="McCartney M.A."/>
            <person name="Auch B."/>
            <person name="Kono T."/>
            <person name="Mallez S."/>
            <person name="Zhang Y."/>
            <person name="Obille A."/>
            <person name="Becker A."/>
            <person name="Abrahante J.E."/>
            <person name="Garbe J."/>
            <person name="Badalamenti J.P."/>
            <person name="Herman A."/>
            <person name="Mangelson H."/>
            <person name="Liachko I."/>
            <person name="Sullivan S."/>
            <person name="Sone E.D."/>
            <person name="Koren S."/>
            <person name="Silverstein K.A.T."/>
            <person name="Beckman K.B."/>
            <person name="Gohl D.M."/>
        </authorList>
    </citation>
    <scope>NUCLEOTIDE SEQUENCE</scope>
    <source>
        <strain evidence="1">Duluth1</strain>
        <tissue evidence="1">Whole animal</tissue>
    </source>
</reference>
<name>A0A9D4L6R2_DREPO</name>
<comment type="caution">
    <text evidence="1">The sequence shown here is derived from an EMBL/GenBank/DDBJ whole genome shotgun (WGS) entry which is preliminary data.</text>
</comment>
<accession>A0A9D4L6R2</accession>
<protein>
    <submittedName>
        <fullName evidence="1">Uncharacterized protein</fullName>
    </submittedName>
</protein>